<feature type="compositionally biased region" description="Polar residues" evidence="1">
    <location>
        <begin position="57"/>
        <end position="69"/>
    </location>
</feature>
<evidence type="ECO:0000256" key="1">
    <source>
        <dbReference type="SAM" id="MobiDB-lite"/>
    </source>
</evidence>
<dbReference type="GeneID" id="30210665"/>
<name>A0A1B9G1A9_9TREE</name>
<dbReference type="RefSeq" id="XP_019045875.1">
    <property type="nucleotide sequence ID" value="XM_019192878.1"/>
</dbReference>
<keyword evidence="4" id="KW-1185">Reference proteome</keyword>
<evidence type="ECO:0000313" key="3">
    <source>
        <dbReference type="EMBL" id="WVW84443.1"/>
    </source>
</evidence>
<evidence type="ECO:0000313" key="2">
    <source>
        <dbReference type="EMBL" id="OCF24805.1"/>
    </source>
</evidence>
<dbReference type="VEuPathDB" id="FungiDB:I302_06266"/>
<feature type="region of interest" description="Disordered" evidence="1">
    <location>
        <begin position="1"/>
        <end position="101"/>
    </location>
</feature>
<feature type="compositionally biased region" description="Polar residues" evidence="1">
    <location>
        <begin position="31"/>
        <end position="45"/>
    </location>
</feature>
<evidence type="ECO:0000313" key="4">
    <source>
        <dbReference type="Proteomes" id="UP000092730"/>
    </source>
</evidence>
<reference evidence="3" key="2">
    <citation type="submission" date="2013-07" db="EMBL/GenBank/DDBJ databases">
        <authorList>
            <consortium name="The Broad Institute Genome Sequencing Platform"/>
            <person name="Cuomo C."/>
            <person name="Litvintseva A."/>
            <person name="Chen Y."/>
            <person name="Heitman J."/>
            <person name="Sun S."/>
            <person name="Springer D."/>
            <person name="Dromer F."/>
            <person name="Young S.K."/>
            <person name="Zeng Q."/>
            <person name="Gargeya S."/>
            <person name="Fitzgerald M."/>
            <person name="Abouelleil A."/>
            <person name="Alvarado L."/>
            <person name="Berlin A.M."/>
            <person name="Chapman S.B."/>
            <person name="Dewar J."/>
            <person name="Goldberg J."/>
            <person name="Griggs A."/>
            <person name="Gujja S."/>
            <person name="Hansen M."/>
            <person name="Howarth C."/>
            <person name="Imamovic A."/>
            <person name="Larimer J."/>
            <person name="McCowan C."/>
            <person name="Murphy C."/>
            <person name="Pearson M."/>
            <person name="Priest M."/>
            <person name="Roberts A."/>
            <person name="Saif S."/>
            <person name="Shea T."/>
            <person name="Sykes S."/>
            <person name="Wortman J."/>
            <person name="Nusbaum C."/>
            <person name="Birren B."/>
        </authorList>
    </citation>
    <scope>NUCLEOTIDE SEQUENCE</scope>
    <source>
        <strain evidence="3">CBS 10118</strain>
    </source>
</reference>
<reference evidence="2" key="3">
    <citation type="submission" date="2014-01" db="EMBL/GenBank/DDBJ databases">
        <title>Evolution of pathogenesis and genome organization in the Tremellales.</title>
        <authorList>
            <person name="Cuomo C."/>
            <person name="Litvintseva A."/>
            <person name="Heitman J."/>
            <person name="Chen Y."/>
            <person name="Sun S."/>
            <person name="Springer D."/>
            <person name="Dromer F."/>
            <person name="Young S."/>
            <person name="Zeng Q."/>
            <person name="Chapman S."/>
            <person name="Gujja S."/>
            <person name="Saif S."/>
            <person name="Birren B."/>
        </authorList>
    </citation>
    <scope>NUCLEOTIDE SEQUENCE</scope>
    <source>
        <strain evidence="2">CBS 10118</strain>
    </source>
</reference>
<feature type="compositionally biased region" description="Low complexity" evidence="1">
    <location>
        <begin position="80"/>
        <end position="92"/>
    </location>
</feature>
<sequence length="167" mass="18688">MSQAEQKRPSFRESSHTHTCTSGMKWYDNPNLVSKTSDGSTITLRKNSRFTIKLNRGVSSKSSSNPKINTNTKDDDTATETDTMSSTTSTTSEPPEEEHSQVITLLKGTQWYAPRLGAQRHVNLPLNSLDHPLEGLPSTPSRFEGYNWRESANLDIGNLDYWGPVEE</sequence>
<accession>A0A1B9G1A9</accession>
<reference evidence="2" key="1">
    <citation type="submission" date="2013-07" db="EMBL/GenBank/DDBJ databases">
        <title>The Genome Sequence of Cryptococcus bestiolae CBS10118.</title>
        <authorList>
            <consortium name="The Broad Institute Genome Sequencing Platform"/>
            <person name="Cuomo C."/>
            <person name="Litvintseva A."/>
            <person name="Chen Y."/>
            <person name="Heitman J."/>
            <person name="Sun S."/>
            <person name="Springer D."/>
            <person name="Dromer F."/>
            <person name="Young S.K."/>
            <person name="Zeng Q."/>
            <person name="Gargeya S."/>
            <person name="Fitzgerald M."/>
            <person name="Abouelleil A."/>
            <person name="Alvarado L."/>
            <person name="Berlin A.M."/>
            <person name="Chapman S.B."/>
            <person name="Dewar J."/>
            <person name="Goldberg J."/>
            <person name="Griggs A."/>
            <person name="Gujja S."/>
            <person name="Hansen M."/>
            <person name="Howarth C."/>
            <person name="Imamovic A."/>
            <person name="Larimer J."/>
            <person name="McCowan C."/>
            <person name="Murphy C."/>
            <person name="Pearson M."/>
            <person name="Priest M."/>
            <person name="Roberts A."/>
            <person name="Saif S."/>
            <person name="Shea T."/>
            <person name="Sykes S."/>
            <person name="Wortman J."/>
            <person name="Nusbaum C."/>
            <person name="Birren B."/>
        </authorList>
    </citation>
    <scope>NUCLEOTIDE SEQUENCE [LARGE SCALE GENOMIC DNA]</scope>
    <source>
        <strain evidence="2">CBS 10118</strain>
    </source>
</reference>
<dbReference type="Proteomes" id="UP000092730">
    <property type="component" value="Chromosome 5"/>
</dbReference>
<dbReference type="EMBL" id="KI894022">
    <property type="protein sequence ID" value="OCF24805.1"/>
    <property type="molecule type" value="Genomic_DNA"/>
</dbReference>
<dbReference type="EMBL" id="CP144545">
    <property type="protein sequence ID" value="WVW84443.1"/>
    <property type="molecule type" value="Genomic_DNA"/>
</dbReference>
<proteinExistence type="predicted"/>
<organism evidence="2">
    <name type="scientific">Kwoniella bestiolae CBS 10118</name>
    <dbReference type="NCBI Taxonomy" id="1296100"/>
    <lineage>
        <taxon>Eukaryota</taxon>
        <taxon>Fungi</taxon>
        <taxon>Dikarya</taxon>
        <taxon>Basidiomycota</taxon>
        <taxon>Agaricomycotina</taxon>
        <taxon>Tremellomycetes</taxon>
        <taxon>Tremellales</taxon>
        <taxon>Cryptococcaceae</taxon>
        <taxon>Kwoniella</taxon>
    </lineage>
</organism>
<protein>
    <submittedName>
        <fullName evidence="2">Uncharacterized protein</fullName>
    </submittedName>
</protein>
<dbReference type="KEGG" id="kbi:30210665"/>
<gene>
    <name evidence="2" type="ORF">I302_06266</name>
    <name evidence="3" type="ORF">I302_106477</name>
</gene>
<dbReference type="AlphaFoldDB" id="A0A1B9G1A9"/>
<feature type="compositionally biased region" description="Basic and acidic residues" evidence="1">
    <location>
        <begin position="1"/>
        <end position="16"/>
    </location>
</feature>
<reference evidence="3" key="4">
    <citation type="submission" date="2024-02" db="EMBL/GenBank/DDBJ databases">
        <title>Comparative genomics of Cryptococcus and Kwoniella reveals pathogenesis evolution and contrasting modes of karyotype evolution via chromosome fusion or intercentromeric recombination.</title>
        <authorList>
            <person name="Coelho M.A."/>
            <person name="David-Palma M."/>
            <person name="Shea T."/>
            <person name="Bowers K."/>
            <person name="McGinley-Smith S."/>
            <person name="Mohammad A.W."/>
            <person name="Gnirke A."/>
            <person name="Yurkov A.M."/>
            <person name="Nowrousian M."/>
            <person name="Sun S."/>
            <person name="Cuomo C.A."/>
            <person name="Heitman J."/>
        </authorList>
    </citation>
    <scope>NUCLEOTIDE SEQUENCE</scope>
    <source>
        <strain evidence="3">CBS 10118</strain>
    </source>
</reference>